<evidence type="ECO:0000313" key="1">
    <source>
        <dbReference type="EMBL" id="KAL0484610.1"/>
    </source>
</evidence>
<accession>A0AAW2Z572</accession>
<organism evidence="1 2">
    <name type="scientific">Acrasis kona</name>
    <dbReference type="NCBI Taxonomy" id="1008807"/>
    <lineage>
        <taxon>Eukaryota</taxon>
        <taxon>Discoba</taxon>
        <taxon>Heterolobosea</taxon>
        <taxon>Tetramitia</taxon>
        <taxon>Eutetramitia</taxon>
        <taxon>Acrasidae</taxon>
        <taxon>Acrasis</taxon>
    </lineage>
</organism>
<dbReference type="EMBL" id="JAOPGA020001056">
    <property type="protein sequence ID" value="KAL0484610.1"/>
    <property type="molecule type" value="Genomic_DNA"/>
</dbReference>
<feature type="non-terminal residue" evidence="1">
    <location>
        <position position="131"/>
    </location>
</feature>
<comment type="caution">
    <text evidence="1">The sequence shown here is derived from an EMBL/GenBank/DDBJ whole genome shotgun (WGS) entry which is preliminary data.</text>
</comment>
<keyword evidence="2" id="KW-1185">Reference proteome</keyword>
<gene>
    <name evidence="1" type="ORF">AKO1_003460</name>
</gene>
<reference evidence="1 2" key="1">
    <citation type="submission" date="2024-03" db="EMBL/GenBank/DDBJ databases">
        <title>The Acrasis kona genome and developmental transcriptomes reveal deep origins of eukaryotic multicellular pathways.</title>
        <authorList>
            <person name="Sheikh S."/>
            <person name="Fu C.-J."/>
            <person name="Brown M.W."/>
            <person name="Baldauf S.L."/>
        </authorList>
    </citation>
    <scope>NUCLEOTIDE SEQUENCE [LARGE SCALE GENOMIC DNA]</scope>
    <source>
        <strain evidence="1 2">ATCC MYA-3509</strain>
    </source>
</reference>
<dbReference type="Pfam" id="PF11369">
    <property type="entry name" value="DUF3160"/>
    <property type="match status" value="1"/>
</dbReference>
<proteinExistence type="predicted"/>
<dbReference type="AlphaFoldDB" id="A0AAW2Z572"/>
<name>A0AAW2Z572_9EUKA</name>
<evidence type="ECO:0000313" key="2">
    <source>
        <dbReference type="Proteomes" id="UP001431209"/>
    </source>
</evidence>
<dbReference type="InterPro" id="IPR022601">
    <property type="entry name" value="DUF3160"/>
</dbReference>
<dbReference type="Proteomes" id="UP001431209">
    <property type="component" value="Unassembled WGS sequence"/>
</dbReference>
<sequence length="131" mass="15213">MDQNEINVLKKNGFVVSERKGSKSFADTYLMLFNSHLPVFISLDSILHAWHESFDTLIEQMESDDLYYALDSILETMLSELNVFKLSFSTFSFELQTVILDVDLFLRVAKQLLGNDYDDDDVHHVIVDERQ</sequence>
<protein>
    <submittedName>
        <fullName evidence="1">Uncharacterized protein</fullName>
    </submittedName>
</protein>